<dbReference type="OrthoDB" id="160089at2"/>
<reference evidence="8" key="1">
    <citation type="submission" date="2015-07" db="EMBL/GenBank/DDBJ databases">
        <title>Draft Genome Sequences of Anaerolinea thermolimosa IMO-1, Bellilinea caldifistulae GOMI-1, Leptolinea tardivitalis YMTK-2, Levilinea saccharolytica KIBI-1,Longilinea arvoryzae KOME-1, Previously Described as Members of the Anaerolineaceae (Chloroflexi).</title>
        <authorList>
            <person name="Sekiguchi Y."/>
            <person name="Ohashi A."/>
            <person name="Matsuura N."/>
            <person name="Tourlousse M.D."/>
        </authorList>
    </citation>
    <scope>NUCLEOTIDE SEQUENCE [LARGE SCALE GENOMIC DNA]</scope>
    <source>
        <strain evidence="8">KOME-1</strain>
    </source>
</reference>
<evidence type="ECO:0000313" key="9">
    <source>
        <dbReference type="Proteomes" id="UP000055060"/>
    </source>
</evidence>
<protein>
    <submittedName>
        <fullName evidence="8">Uncharacterized protein conserved in bacteria</fullName>
    </submittedName>
</protein>
<dbReference type="CDD" id="cd16913">
    <property type="entry name" value="YkuD_like"/>
    <property type="match status" value="1"/>
</dbReference>
<evidence type="ECO:0000256" key="1">
    <source>
        <dbReference type="ARBA" id="ARBA00004752"/>
    </source>
</evidence>
<accession>A0A0S7BCT6</accession>
<dbReference type="PANTHER" id="PTHR30582">
    <property type="entry name" value="L,D-TRANSPEPTIDASE"/>
    <property type="match status" value="1"/>
</dbReference>
<dbReference type="Pfam" id="PF03734">
    <property type="entry name" value="YkuD"/>
    <property type="match status" value="1"/>
</dbReference>
<gene>
    <name evidence="8" type="ORF">LARV_03366</name>
</gene>
<dbReference type="PROSITE" id="PS52029">
    <property type="entry name" value="LD_TPASE"/>
    <property type="match status" value="1"/>
</dbReference>
<name>A0A0S7BCT6_9CHLR</name>
<proteinExistence type="predicted"/>
<dbReference type="EMBL" id="DF967972">
    <property type="protein sequence ID" value="GAP15575.1"/>
    <property type="molecule type" value="Genomic_DNA"/>
</dbReference>
<dbReference type="GO" id="GO:0071972">
    <property type="term" value="F:peptidoglycan L,D-transpeptidase activity"/>
    <property type="evidence" value="ECO:0007669"/>
    <property type="project" value="TreeGrafter"/>
</dbReference>
<dbReference type="RefSeq" id="WP_075074746.1">
    <property type="nucleotide sequence ID" value="NZ_DF967972.1"/>
</dbReference>
<dbReference type="AlphaFoldDB" id="A0A0S7BCT6"/>
<evidence type="ECO:0000256" key="6">
    <source>
        <dbReference type="PROSITE-ProRule" id="PRU01373"/>
    </source>
</evidence>
<evidence type="ECO:0000256" key="4">
    <source>
        <dbReference type="ARBA" id="ARBA00022984"/>
    </source>
</evidence>
<feature type="domain" description="L,D-TPase catalytic" evidence="7">
    <location>
        <begin position="250"/>
        <end position="370"/>
    </location>
</feature>
<sequence length="388" mass="43525">MRRLNLLLGIVLALVGLSVWIKPAAAQSGPADETFMGDPLCLPEAYSQNGSNCLSMGPSQTVTQLDQQGLSIPLRPLPATHPDPGLTTVDIGFARINLENSEPAPVYATLEDAVAQSNPTRYMEPGFLRYVSYINSQDVDDRTFVQLSTGEWVRAGRGRYSTFQGLEFRSTPRNNFGWIIDMADVRSGPGYAAPETGISLPRETVVQVYEIVEQDGTKWYRIGLSQWVERRYIRIVTVNTQAPEGVDNNRWIEVNLYEETLSVYDNGQLKFATLITSGQEPFYTRPGLFHIYKKLERETMRGAFESDRSDYYYLQDVPWTMYYDEARALHGAYWRAVFGYPGSHGCVNLSIGDAHYLFNWANEGDWVYVWDPSGQTPTDPAAYGAGGA</sequence>
<keyword evidence="4 6" id="KW-0573">Peptidoglycan synthesis</keyword>
<dbReference type="GO" id="GO:0071555">
    <property type="term" value="P:cell wall organization"/>
    <property type="evidence" value="ECO:0007669"/>
    <property type="project" value="UniProtKB-UniRule"/>
</dbReference>
<keyword evidence="9" id="KW-1185">Reference proteome</keyword>
<evidence type="ECO:0000259" key="7">
    <source>
        <dbReference type="PROSITE" id="PS52029"/>
    </source>
</evidence>
<organism evidence="8">
    <name type="scientific">Longilinea arvoryzae</name>
    <dbReference type="NCBI Taxonomy" id="360412"/>
    <lineage>
        <taxon>Bacteria</taxon>
        <taxon>Bacillati</taxon>
        <taxon>Chloroflexota</taxon>
        <taxon>Anaerolineae</taxon>
        <taxon>Anaerolineales</taxon>
        <taxon>Anaerolineaceae</taxon>
        <taxon>Longilinea</taxon>
    </lineage>
</organism>
<dbReference type="GO" id="GO:0005576">
    <property type="term" value="C:extracellular region"/>
    <property type="evidence" value="ECO:0007669"/>
    <property type="project" value="TreeGrafter"/>
</dbReference>
<dbReference type="InterPro" id="IPR038063">
    <property type="entry name" value="Transpep_catalytic_dom"/>
</dbReference>
<evidence type="ECO:0000313" key="8">
    <source>
        <dbReference type="EMBL" id="GAP15575.1"/>
    </source>
</evidence>
<dbReference type="Proteomes" id="UP000055060">
    <property type="component" value="Unassembled WGS sequence"/>
</dbReference>
<dbReference type="InterPro" id="IPR050979">
    <property type="entry name" value="LD-transpeptidase"/>
</dbReference>
<evidence type="ECO:0000256" key="2">
    <source>
        <dbReference type="ARBA" id="ARBA00022679"/>
    </source>
</evidence>
<comment type="pathway">
    <text evidence="1 6">Cell wall biogenesis; peptidoglycan biosynthesis.</text>
</comment>
<dbReference type="Gene3D" id="2.40.440.10">
    <property type="entry name" value="L,D-transpeptidase catalytic domain-like"/>
    <property type="match status" value="1"/>
</dbReference>
<dbReference type="SUPFAM" id="SSF141523">
    <property type="entry name" value="L,D-transpeptidase catalytic domain-like"/>
    <property type="match status" value="1"/>
</dbReference>
<keyword evidence="3 6" id="KW-0133">Cell shape</keyword>
<keyword evidence="2" id="KW-0808">Transferase</keyword>
<evidence type="ECO:0000256" key="3">
    <source>
        <dbReference type="ARBA" id="ARBA00022960"/>
    </source>
</evidence>
<evidence type="ECO:0000256" key="5">
    <source>
        <dbReference type="ARBA" id="ARBA00023316"/>
    </source>
</evidence>
<feature type="active site" description="Nucleophile" evidence="6">
    <location>
        <position position="346"/>
    </location>
</feature>
<dbReference type="UniPathway" id="UPA00219"/>
<keyword evidence="5 6" id="KW-0961">Cell wall biogenesis/degradation</keyword>
<dbReference type="InterPro" id="IPR005490">
    <property type="entry name" value="LD_TPept_cat_dom"/>
</dbReference>
<feature type="active site" description="Proton donor/acceptor" evidence="6">
    <location>
        <position position="330"/>
    </location>
</feature>
<dbReference type="PANTHER" id="PTHR30582:SF2">
    <property type="entry name" value="L,D-TRANSPEPTIDASE YCIB-RELATED"/>
    <property type="match status" value="1"/>
</dbReference>
<dbReference type="STRING" id="360412.LARV_03366"/>
<dbReference type="GO" id="GO:0008360">
    <property type="term" value="P:regulation of cell shape"/>
    <property type="evidence" value="ECO:0007669"/>
    <property type="project" value="UniProtKB-UniRule"/>
</dbReference>
<dbReference type="GO" id="GO:0018104">
    <property type="term" value="P:peptidoglycan-protein cross-linking"/>
    <property type="evidence" value="ECO:0007669"/>
    <property type="project" value="TreeGrafter"/>
</dbReference>
<dbReference type="GO" id="GO:0016740">
    <property type="term" value="F:transferase activity"/>
    <property type="evidence" value="ECO:0007669"/>
    <property type="project" value="UniProtKB-KW"/>
</dbReference>